<keyword evidence="1" id="KW-0812">Transmembrane</keyword>
<feature type="transmembrane region" description="Helical" evidence="1">
    <location>
        <begin position="21"/>
        <end position="44"/>
    </location>
</feature>
<reference evidence="4" key="1">
    <citation type="journal article" date="2019" name="Int. J. Syst. Evol. Microbiol.">
        <title>The Global Catalogue of Microorganisms (GCM) 10K type strain sequencing project: providing services to taxonomists for standard genome sequencing and annotation.</title>
        <authorList>
            <consortium name="The Broad Institute Genomics Platform"/>
            <consortium name="The Broad Institute Genome Sequencing Center for Infectious Disease"/>
            <person name="Wu L."/>
            <person name="Ma J."/>
        </authorList>
    </citation>
    <scope>NUCLEOTIDE SEQUENCE [LARGE SCALE GENOMIC DNA]</scope>
    <source>
        <strain evidence="4">CGMCC 1.7030</strain>
    </source>
</reference>
<dbReference type="CDD" id="cd00757">
    <property type="entry name" value="ThiF_MoeB_HesA_family"/>
    <property type="match status" value="1"/>
</dbReference>
<accession>A0ABW0BTW0</accession>
<gene>
    <name evidence="3" type="ORF">ACFPIK_04705</name>
</gene>
<dbReference type="InterPro" id="IPR001763">
    <property type="entry name" value="Rhodanese-like_dom"/>
</dbReference>
<dbReference type="SUPFAM" id="SSF69572">
    <property type="entry name" value="Activating enzymes of the ubiquitin-like proteins"/>
    <property type="match status" value="1"/>
</dbReference>
<organism evidence="3 4">
    <name type="scientific">Algoriphagus aquatilis</name>
    <dbReference type="NCBI Taxonomy" id="490186"/>
    <lineage>
        <taxon>Bacteria</taxon>
        <taxon>Pseudomonadati</taxon>
        <taxon>Bacteroidota</taxon>
        <taxon>Cytophagia</taxon>
        <taxon>Cytophagales</taxon>
        <taxon>Cyclobacteriaceae</taxon>
        <taxon>Algoriphagus</taxon>
    </lineage>
</organism>
<keyword evidence="1" id="KW-1133">Transmembrane helix</keyword>
<dbReference type="InterPro" id="IPR036873">
    <property type="entry name" value="Rhodanese-like_dom_sf"/>
</dbReference>
<sequence>MNRFDRQYILNGFGIDGQKKLRNASVLMVGAGGLGCPALLYLAAAGVGRIGVIDGDIVNVTNLNRQVLFGEKDLGKNKAEQAVRHFQEKYSDINWEIFPEFLTVQNAQELIADYDLVIDGTDNFPTRYLVNDACLLHGKPFVFGAIYQHEGQVSVFNLGEEGCNYRDVHPEMPGPNEIPNCAETGVLGVLPGIIGNLMALEAIKVLSGYGEPLKNRMLYFNSLTSQTYEVELMPKKSSSAPESWSVLENTDYQQACGAVKEMTWKDAMGKMNQNVAFVDVRELDELPPLVCTGLMKIPMSVLDSQLDKLEDAEQILIFCQSGMRSQKAAQVLSETYPDKAIFSIKGGINDLKS</sequence>
<keyword evidence="3" id="KW-0548">Nucleotidyltransferase</keyword>
<evidence type="ECO:0000313" key="3">
    <source>
        <dbReference type="EMBL" id="MFC5191055.1"/>
    </source>
</evidence>
<dbReference type="InterPro" id="IPR000594">
    <property type="entry name" value="ThiF_NAD_FAD-bd"/>
</dbReference>
<keyword evidence="4" id="KW-1185">Reference proteome</keyword>
<keyword evidence="1" id="KW-0472">Membrane</keyword>
<comment type="caution">
    <text evidence="3">The sequence shown here is derived from an EMBL/GenBank/DDBJ whole genome shotgun (WGS) entry which is preliminary data.</text>
</comment>
<dbReference type="PANTHER" id="PTHR10953:SF102">
    <property type="entry name" value="ADENYLYLTRANSFERASE AND SULFURTRANSFERASE MOCS3"/>
    <property type="match status" value="1"/>
</dbReference>
<dbReference type="Pfam" id="PF00899">
    <property type="entry name" value="ThiF"/>
    <property type="match status" value="1"/>
</dbReference>
<dbReference type="Gene3D" id="3.40.250.10">
    <property type="entry name" value="Rhodanese-like domain"/>
    <property type="match status" value="1"/>
</dbReference>
<evidence type="ECO:0000313" key="4">
    <source>
        <dbReference type="Proteomes" id="UP001596163"/>
    </source>
</evidence>
<protein>
    <submittedName>
        <fullName evidence="3">ThiF family adenylyltransferase</fullName>
    </submittedName>
</protein>
<dbReference type="PANTHER" id="PTHR10953">
    <property type="entry name" value="UBIQUITIN-ACTIVATING ENZYME E1"/>
    <property type="match status" value="1"/>
</dbReference>
<evidence type="ECO:0000259" key="2">
    <source>
        <dbReference type="PROSITE" id="PS50206"/>
    </source>
</evidence>
<feature type="domain" description="Rhodanese" evidence="2">
    <location>
        <begin position="271"/>
        <end position="353"/>
    </location>
</feature>
<dbReference type="Gene3D" id="3.40.50.720">
    <property type="entry name" value="NAD(P)-binding Rossmann-like Domain"/>
    <property type="match status" value="1"/>
</dbReference>
<dbReference type="GO" id="GO:0016779">
    <property type="term" value="F:nucleotidyltransferase activity"/>
    <property type="evidence" value="ECO:0007669"/>
    <property type="project" value="UniProtKB-KW"/>
</dbReference>
<evidence type="ECO:0000256" key="1">
    <source>
        <dbReference type="SAM" id="Phobius"/>
    </source>
</evidence>
<keyword evidence="3" id="KW-0808">Transferase</keyword>
<proteinExistence type="predicted"/>
<dbReference type="RefSeq" id="WP_377912747.1">
    <property type="nucleotide sequence ID" value="NZ_JBHSKS010000003.1"/>
</dbReference>
<dbReference type="EMBL" id="JBHSKS010000003">
    <property type="protein sequence ID" value="MFC5191055.1"/>
    <property type="molecule type" value="Genomic_DNA"/>
</dbReference>
<dbReference type="InterPro" id="IPR035985">
    <property type="entry name" value="Ubiquitin-activating_enz"/>
</dbReference>
<name>A0ABW0BTW0_9BACT</name>
<dbReference type="Proteomes" id="UP001596163">
    <property type="component" value="Unassembled WGS sequence"/>
</dbReference>
<dbReference type="InterPro" id="IPR045886">
    <property type="entry name" value="ThiF/MoeB/HesA"/>
</dbReference>
<dbReference type="PROSITE" id="PS50206">
    <property type="entry name" value="RHODANESE_3"/>
    <property type="match status" value="1"/>
</dbReference>